<evidence type="ECO:0000256" key="8">
    <source>
        <dbReference type="ARBA" id="ARBA00022909"/>
    </source>
</evidence>
<evidence type="ECO:0000256" key="6">
    <source>
        <dbReference type="ARBA" id="ARBA00022777"/>
    </source>
</evidence>
<dbReference type="Gene3D" id="3.30.70.560">
    <property type="entry name" value="7,8-Dihydro-6-hydroxymethylpterin-pyrophosphokinase HPPK"/>
    <property type="match status" value="1"/>
</dbReference>
<dbReference type="RefSeq" id="WP_122901916.1">
    <property type="nucleotide sequence ID" value="NZ_RHIB01000005.1"/>
</dbReference>
<keyword evidence="11" id="KW-1185">Reference proteome</keyword>
<evidence type="ECO:0000256" key="7">
    <source>
        <dbReference type="ARBA" id="ARBA00022840"/>
    </source>
</evidence>
<evidence type="ECO:0000256" key="2">
    <source>
        <dbReference type="ARBA" id="ARBA00005051"/>
    </source>
</evidence>
<evidence type="ECO:0000256" key="3">
    <source>
        <dbReference type="ARBA" id="ARBA00013253"/>
    </source>
</evidence>
<evidence type="ECO:0000259" key="9">
    <source>
        <dbReference type="PROSITE" id="PS00794"/>
    </source>
</evidence>
<dbReference type="InterPro" id="IPR000550">
    <property type="entry name" value="Hppk"/>
</dbReference>
<comment type="caution">
    <text evidence="10">The sequence shown here is derived from an EMBL/GenBank/DDBJ whole genome shotgun (WGS) entry which is preliminary data.</text>
</comment>
<gene>
    <name evidence="10" type="primary">folK</name>
    <name evidence="10" type="ORF">EBO34_19875</name>
</gene>
<name>A0A3M7TKH8_9BACI</name>
<keyword evidence="8" id="KW-0289">Folate biosynthesis</keyword>
<dbReference type="NCBIfam" id="TIGR01498">
    <property type="entry name" value="folK"/>
    <property type="match status" value="1"/>
</dbReference>
<dbReference type="PROSITE" id="PS00794">
    <property type="entry name" value="HPPK"/>
    <property type="match status" value="1"/>
</dbReference>
<dbReference type="OrthoDB" id="9808041at2"/>
<comment type="catalytic activity">
    <reaction evidence="1">
        <text>6-hydroxymethyl-7,8-dihydropterin + ATP = (7,8-dihydropterin-6-yl)methyl diphosphate + AMP + H(+)</text>
        <dbReference type="Rhea" id="RHEA:11412"/>
        <dbReference type="ChEBI" id="CHEBI:15378"/>
        <dbReference type="ChEBI" id="CHEBI:30616"/>
        <dbReference type="ChEBI" id="CHEBI:44841"/>
        <dbReference type="ChEBI" id="CHEBI:72950"/>
        <dbReference type="ChEBI" id="CHEBI:456215"/>
        <dbReference type="EC" id="2.7.6.3"/>
    </reaction>
</comment>
<sequence>MNRQKAYIALGSNIGERHVYLEGAVDTLEDNPDITIEKKSSIYETDPVGYTDQPPFLNMVVKVATSLSPLALLDKLQKIESTLGRTRDIHWGPRTIDLDILLYNDENIKLERLSVPHPRMYERGFVLVPLCEIEPDLRFPDGRHIEQCVHDLTDKEGVRKWKESSGADESAPFGS</sequence>
<evidence type="ECO:0000313" key="10">
    <source>
        <dbReference type="EMBL" id="RNA66013.1"/>
    </source>
</evidence>
<dbReference type="PANTHER" id="PTHR43071">
    <property type="entry name" value="2-AMINO-4-HYDROXY-6-HYDROXYMETHYLDIHYDROPTERIDINE PYROPHOSPHOKINASE"/>
    <property type="match status" value="1"/>
</dbReference>
<organism evidence="10 11">
    <name type="scientific">Alteribacter keqinensis</name>
    <dbReference type="NCBI Taxonomy" id="2483800"/>
    <lineage>
        <taxon>Bacteria</taxon>
        <taxon>Bacillati</taxon>
        <taxon>Bacillota</taxon>
        <taxon>Bacilli</taxon>
        <taxon>Bacillales</taxon>
        <taxon>Bacillaceae</taxon>
        <taxon>Alteribacter</taxon>
    </lineage>
</organism>
<evidence type="ECO:0000256" key="5">
    <source>
        <dbReference type="ARBA" id="ARBA00022741"/>
    </source>
</evidence>
<dbReference type="UniPathway" id="UPA00077">
    <property type="reaction ID" value="UER00155"/>
</dbReference>
<dbReference type="EMBL" id="RHIB01000005">
    <property type="protein sequence ID" value="RNA66013.1"/>
    <property type="molecule type" value="Genomic_DNA"/>
</dbReference>
<dbReference type="GO" id="GO:0016301">
    <property type="term" value="F:kinase activity"/>
    <property type="evidence" value="ECO:0007669"/>
    <property type="project" value="UniProtKB-KW"/>
</dbReference>
<dbReference type="GO" id="GO:0003848">
    <property type="term" value="F:2-amino-4-hydroxy-6-hydroxymethyldihydropteridine diphosphokinase activity"/>
    <property type="evidence" value="ECO:0007669"/>
    <property type="project" value="UniProtKB-EC"/>
</dbReference>
<evidence type="ECO:0000313" key="11">
    <source>
        <dbReference type="Proteomes" id="UP000278746"/>
    </source>
</evidence>
<comment type="pathway">
    <text evidence="2">Cofactor biosynthesis; tetrahydrofolate biosynthesis; 2-amino-4-hydroxy-6-hydroxymethyl-7,8-dihydropteridine diphosphate from 7,8-dihydroneopterin triphosphate: step 4/4.</text>
</comment>
<evidence type="ECO:0000256" key="1">
    <source>
        <dbReference type="ARBA" id="ARBA00000198"/>
    </source>
</evidence>
<dbReference type="GO" id="GO:0005524">
    <property type="term" value="F:ATP binding"/>
    <property type="evidence" value="ECO:0007669"/>
    <property type="project" value="UniProtKB-KW"/>
</dbReference>
<dbReference type="EC" id="2.7.6.3" evidence="3"/>
<keyword evidence="5" id="KW-0547">Nucleotide-binding</keyword>
<protein>
    <recommendedName>
        <fullName evidence="3">2-amino-4-hydroxy-6-hydroxymethyldihydropteridine diphosphokinase</fullName>
        <ecNumber evidence="3">2.7.6.3</ecNumber>
    </recommendedName>
</protein>
<dbReference type="GO" id="GO:0046656">
    <property type="term" value="P:folic acid biosynthetic process"/>
    <property type="evidence" value="ECO:0007669"/>
    <property type="project" value="UniProtKB-KW"/>
</dbReference>
<proteinExistence type="predicted"/>
<dbReference type="AlphaFoldDB" id="A0A3M7TKH8"/>
<keyword evidence="6 10" id="KW-0418">Kinase</keyword>
<dbReference type="Pfam" id="PF01288">
    <property type="entry name" value="HPPK"/>
    <property type="match status" value="1"/>
</dbReference>
<dbReference type="PANTHER" id="PTHR43071:SF1">
    <property type="entry name" value="2-AMINO-4-HYDROXY-6-HYDROXYMETHYLDIHYDROPTERIDINE PYROPHOSPHOKINASE"/>
    <property type="match status" value="1"/>
</dbReference>
<dbReference type="SUPFAM" id="SSF55083">
    <property type="entry name" value="6-hydroxymethyl-7,8-dihydropterin pyrophosphokinase, HPPK"/>
    <property type="match status" value="1"/>
</dbReference>
<dbReference type="GO" id="GO:0046654">
    <property type="term" value="P:tetrahydrofolate biosynthetic process"/>
    <property type="evidence" value="ECO:0007669"/>
    <property type="project" value="UniProtKB-UniPathway"/>
</dbReference>
<dbReference type="CDD" id="cd00483">
    <property type="entry name" value="HPPK"/>
    <property type="match status" value="1"/>
</dbReference>
<keyword evidence="4 10" id="KW-0808">Transferase</keyword>
<reference evidence="10 11" key="1">
    <citation type="submission" date="2018-10" db="EMBL/GenBank/DDBJ databases">
        <title>Bacillus Keqinensis sp. nov., a moderately halophilic bacterium isolated from a saline-alkaline lake.</title>
        <authorList>
            <person name="Wang H."/>
        </authorList>
    </citation>
    <scope>NUCLEOTIDE SEQUENCE [LARGE SCALE GENOMIC DNA]</scope>
    <source>
        <strain evidence="10 11">KQ-3</strain>
    </source>
</reference>
<feature type="domain" description="7,8-dihydro-6-hydroxymethylpterin-pyrophosphokinase" evidence="9">
    <location>
        <begin position="90"/>
        <end position="101"/>
    </location>
</feature>
<dbReference type="Proteomes" id="UP000278746">
    <property type="component" value="Unassembled WGS sequence"/>
</dbReference>
<keyword evidence="7" id="KW-0067">ATP-binding</keyword>
<dbReference type="InterPro" id="IPR035907">
    <property type="entry name" value="Hppk_sf"/>
</dbReference>
<accession>A0A3M7TKH8</accession>
<evidence type="ECO:0000256" key="4">
    <source>
        <dbReference type="ARBA" id="ARBA00022679"/>
    </source>
</evidence>